<dbReference type="InterPro" id="IPR036085">
    <property type="entry name" value="PAZ_dom_sf"/>
</dbReference>
<name>A0AAN7Z6F1_9PEZI</name>
<evidence type="ECO:0000313" key="2">
    <source>
        <dbReference type="EMBL" id="KAK5630232.1"/>
    </source>
</evidence>
<keyword evidence="3" id="KW-1185">Reference proteome</keyword>
<proteinExistence type="predicted"/>
<evidence type="ECO:0000313" key="3">
    <source>
        <dbReference type="Proteomes" id="UP001305414"/>
    </source>
</evidence>
<dbReference type="PANTHER" id="PTHR22891">
    <property type="entry name" value="EUKARYOTIC TRANSLATION INITIATION FACTOR 2C"/>
    <property type="match status" value="1"/>
</dbReference>
<dbReference type="Proteomes" id="UP001305414">
    <property type="component" value="Unassembled WGS sequence"/>
</dbReference>
<accession>A0AAN7Z6F1</accession>
<sequence length="160" mass="17563">MERVNGPYMAYPLLRDKYGITIQNSALPVVNIGGKDNPSYLPAEVCDVRPGQPARPRLSRLQGQKMIRFAVRPPAQNARSIVTSGRKLLGFEPTNAILNAFNTNIPQNFITVLGRVLGALPIKYSGAGVAIPRSGSWDLRSVKFATKADLPSWTYLRISL</sequence>
<dbReference type="AlphaFoldDB" id="A0AAN7Z6F1"/>
<dbReference type="InterPro" id="IPR032472">
    <property type="entry name" value="ArgoL2"/>
</dbReference>
<dbReference type="EMBL" id="JAWHQM010000015">
    <property type="protein sequence ID" value="KAK5630232.1"/>
    <property type="molecule type" value="Genomic_DNA"/>
</dbReference>
<evidence type="ECO:0000259" key="1">
    <source>
        <dbReference type="Pfam" id="PF16488"/>
    </source>
</evidence>
<feature type="domain" description="Argonaute linker 2" evidence="1">
    <location>
        <begin position="76"/>
        <end position="124"/>
    </location>
</feature>
<dbReference type="Pfam" id="PF16488">
    <property type="entry name" value="ArgoL2"/>
    <property type="match status" value="1"/>
</dbReference>
<gene>
    <name evidence="2" type="ORF">RRF57_005947</name>
</gene>
<comment type="caution">
    <text evidence="2">The sequence shown here is derived from an EMBL/GenBank/DDBJ whole genome shotgun (WGS) entry which is preliminary data.</text>
</comment>
<dbReference type="SUPFAM" id="SSF101690">
    <property type="entry name" value="PAZ domain"/>
    <property type="match status" value="1"/>
</dbReference>
<dbReference type="CDD" id="cd02846">
    <property type="entry name" value="PAZ_argonaute_like"/>
    <property type="match status" value="1"/>
</dbReference>
<reference evidence="2 3" key="1">
    <citation type="submission" date="2023-10" db="EMBL/GenBank/DDBJ databases">
        <title>Draft genome sequence of Xylaria bambusicola isolate GMP-LS, the root and basal stem rot pathogen of sugarcane in Indonesia.</title>
        <authorList>
            <person name="Selvaraj P."/>
            <person name="Muralishankar V."/>
            <person name="Muruganantham S."/>
            <person name="Sp S."/>
            <person name="Haryani S."/>
            <person name="Lau K.J.X."/>
            <person name="Naqvi N.I."/>
        </authorList>
    </citation>
    <scope>NUCLEOTIDE SEQUENCE [LARGE SCALE GENOMIC DNA]</scope>
    <source>
        <strain evidence="2">GMP-LS</strain>
    </source>
</reference>
<dbReference type="Gene3D" id="2.170.260.10">
    <property type="entry name" value="paz domain"/>
    <property type="match status" value="1"/>
</dbReference>
<protein>
    <recommendedName>
        <fullName evidence="1">Argonaute linker 2 domain-containing protein</fullName>
    </recommendedName>
</protein>
<organism evidence="2 3">
    <name type="scientific">Xylaria bambusicola</name>
    <dbReference type="NCBI Taxonomy" id="326684"/>
    <lineage>
        <taxon>Eukaryota</taxon>
        <taxon>Fungi</taxon>
        <taxon>Dikarya</taxon>
        <taxon>Ascomycota</taxon>
        <taxon>Pezizomycotina</taxon>
        <taxon>Sordariomycetes</taxon>
        <taxon>Xylariomycetidae</taxon>
        <taxon>Xylariales</taxon>
        <taxon>Xylariaceae</taxon>
        <taxon>Xylaria</taxon>
    </lineage>
</organism>